<gene>
    <name evidence="1" type="ORF">GSI_08607</name>
</gene>
<dbReference type="AlphaFoldDB" id="A0A2G8S459"/>
<dbReference type="Proteomes" id="UP000230002">
    <property type="component" value="Unassembled WGS sequence"/>
</dbReference>
<dbReference type="OrthoDB" id="2757774at2759"/>
<organism evidence="1 2">
    <name type="scientific">Ganoderma sinense ZZ0214-1</name>
    <dbReference type="NCBI Taxonomy" id="1077348"/>
    <lineage>
        <taxon>Eukaryota</taxon>
        <taxon>Fungi</taxon>
        <taxon>Dikarya</taxon>
        <taxon>Basidiomycota</taxon>
        <taxon>Agaricomycotina</taxon>
        <taxon>Agaricomycetes</taxon>
        <taxon>Polyporales</taxon>
        <taxon>Polyporaceae</taxon>
        <taxon>Ganoderma</taxon>
    </lineage>
</organism>
<reference evidence="1 2" key="1">
    <citation type="journal article" date="2015" name="Sci. Rep.">
        <title>Chromosome-level genome map provides insights into diverse defense mechanisms in the medicinal fungus Ganoderma sinense.</title>
        <authorList>
            <person name="Zhu Y."/>
            <person name="Xu J."/>
            <person name="Sun C."/>
            <person name="Zhou S."/>
            <person name="Xu H."/>
            <person name="Nelson D.R."/>
            <person name="Qian J."/>
            <person name="Song J."/>
            <person name="Luo H."/>
            <person name="Xiang L."/>
            <person name="Li Y."/>
            <person name="Xu Z."/>
            <person name="Ji A."/>
            <person name="Wang L."/>
            <person name="Lu S."/>
            <person name="Hayward A."/>
            <person name="Sun W."/>
            <person name="Li X."/>
            <person name="Schwartz D.C."/>
            <person name="Wang Y."/>
            <person name="Chen S."/>
        </authorList>
    </citation>
    <scope>NUCLEOTIDE SEQUENCE [LARGE SCALE GENOMIC DNA]</scope>
    <source>
        <strain evidence="1 2">ZZ0214-1</strain>
    </source>
</reference>
<sequence>MMCGEGRRKEAETAVWYTVVRSRDENRGWIRDTKAKYSEGQTHQPETYVEILKSCPNIRSVKINLVHEDPARLNCDLEIARAIAALPRLRSLTLVSSTTSKEVLLRELCAPLRTFALWGRTKEKRVYHPAALEAFLPGVASNLEKLEIGEFAVDPEQIQTWGVASTSVFTLTQYPTVRSLSLLLYGAPLLDHLQHLFPALDGTLYFRPDPFRDNVPLAHHASVRAANQCTQECSRSQPWKKLDRIVCEPLMLYLLGLRCPVRHATLDARDISLEPYAVDALRENPVPRLKLSLRQSEL</sequence>
<evidence type="ECO:0000313" key="1">
    <source>
        <dbReference type="EMBL" id="PIL28566.1"/>
    </source>
</evidence>
<protein>
    <submittedName>
        <fullName evidence="1">Uncharacterized protein</fullName>
    </submittedName>
</protein>
<dbReference type="EMBL" id="AYKW01000023">
    <property type="protein sequence ID" value="PIL28566.1"/>
    <property type="molecule type" value="Genomic_DNA"/>
</dbReference>
<proteinExistence type="predicted"/>
<name>A0A2G8S459_9APHY</name>
<evidence type="ECO:0000313" key="2">
    <source>
        <dbReference type="Proteomes" id="UP000230002"/>
    </source>
</evidence>
<comment type="caution">
    <text evidence="1">The sequence shown here is derived from an EMBL/GenBank/DDBJ whole genome shotgun (WGS) entry which is preliminary data.</text>
</comment>
<keyword evidence="2" id="KW-1185">Reference proteome</keyword>
<accession>A0A2G8S459</accession>